<keyword evidence="3" id="KW-0813">Transport</keyword>
<feature type="chain" id="PRO_5011778617" description="Probable sugar-binding periplasmic protein" evidence="7">
    <location>
        <begin position="50"/>
        <end position="444"/>
    </location>
</feature>
<keyword evidence="9" id="KW-1185">Reference proteome</keyword>
<feature type="signal peptide" evidence="7">
    <location>
        <begin position="1"/>
        <end position="49"/>
    </location>
</feature>
<dbReference type="EMBL" id="FOMQ01000006">
    <property type="protein sequence ID" value="SFD80897.1"/>
    <property type="molecule type" value="Genomic_DNA"/>
</dbReference>
<dbReference type="InterPro" id="IPR050490">
    <property type="entry name" value="Bact_solute-bd_prot1"/>
</dbReference>
<comment type="subcellular location">
    <subcellularLocation>
        <location evidence="1">Periplasm</location>
    </subcellularLocation>
</comment>
<dbReference type="SUPFAM" id="SSF53850">
    <property type="entry name" value="Periplasmic binding protein-like II"/>
    <property type="match status" value="1"/>
</dbReference>
<comment type="function">
    <text evidence="5">Part of a binding-protein-dependent transport system for a sugar.</text>
</comment>
<comment type="similarity">
    <text evidence="2">Belongs to the bacterial solute-binding protein 1 family.</text>
</comment>
<dbReference type="InterPro" id="IPR006059">
    <property type="entry name" value="SBP"/>
</dbReference>
<protein>
    <recommendedName>
        <fullName evidence="6">Probable sugar-binding periplasmic protein</fullName>
    </recommendedName>
</protein>
<dbReference type="STRING" id="32040.SAMN04489710_106223"/>
<dbReference type="PANTHER" id="PTHR43649:SF28">
    <property type="entry name" value="BINDING PROTEIN COMPONENT OF ABC SUGAR TRANSPORTER-RELATED"/>
    <property type="match status" value="1"/>
</dbReference>
<evidence type="ECO:0000313" key="9">
    <source>
        <dbReference type="Proteomes" id="UP000199517"/>
    </source>
</evidence>
<evidence type="ECO:0000256" key="7">
    <source>
        <dbReference type="SAM" id="SignalP"/>
    </source>
</evidence>
<keyword evidence="4 7" id="KW-0732">Signal</keyword>
<sequence>MFLPAAPPTPRSCPFPAAPVAPRRGRVLRALHALRAGALAAGLAGTAHAQPAGVSVMHWWVSGGERASMDTVRDFALARGIGWSESSSPGSGTARYTDVLATRVRAGQVPSAAQMIGYEIHEWARRGLLDNLDDIAAREEWDEVVPDEIQRISKWQGHWVAAPFNAHSTNWLWVNRALAARLGATRPPDTWDDLIALLDRARAAGIAPIAVGHEAWEHTLLFESVAAGTGGAAFYRRAFVDLDPEAITGPVATAIFERMRKLSDYLDPGFMRRRWDEATVRVARGQALMQIQGSWVDGEFRVRGLYAGVDYQCWRFPDTQGMVLFNSDQFIFFRRPAREREAQLHLASILLDRDLQTAVNLRTGAAPARVDVREAPFNTCGRQAIAELRGANMRRTLLGSIGMGNAHPSAVKVAIYDVVTRHLQRQIDTPTAVAALREAIARNR</sequence>
<name>A0A1I1VD24_9BURK</name>
<organism evidence="8 9">
    <name type="scientific">Paracidovorax konjaci</name>
    <dbReference type="NCBI Taxonomy" id="32040"/>
    <lineage>
        <taxon>Bacteria</taxon>
        <taxon>Pseudomonadati</taxon>
        <taxon>Pseudomonadota</taxon>
        <taxon>Betaproteobacteria</taxon>
        <taxon>Burkholderiales</taxon>
        <taxon>Comamonadaceae</taxon>
        <taxon>Paracidovorax</taxon>
    </lineage>
</organism>
<proteinExistence type="inferred from homology"/>
<evidence type="ECO:0000256" key="1">
    <source>
        <dbReference type="ARBA" id="ARBA00004418"/>
    </source>
</evidence>
<reference evidence="9" key="1">
    <citation type="submission" date="2016-10" db="EMBL/GenBank/DDBJ databases">
        <authorList>
            <person name="Varghese N."/>
            <person name="Submissions S."/>
        </authorList>
    </citation>
    <scope>NUCLEOTIDE SEQUENCE [LARGE SCALE GENOMIC DNA]</scope>
    <source>
        <strain evidence="9">DSM 7481</strain>
    </source>
</reference>
<dbReference type="RefSeq" id="WP_217644339.1">
    <property type="nucleotide sequence ID" value="NZ_FOMQ01000006.1"/>
</dbReference>
<evidence type="ECO:0000313" key="8">
    <source>
        <dbReference type="EMBL" id="SFD80897.1"/>
    </source>
</evidence>
<dbReference type="Gene3D" id="3.40.190.10">
    <property type="entry name" value="Periplasmic binding protein-like II"/>
    <property type="match status" value="2"/>
</dbReference>
<dbReference type="Proteomes" id="UP000199517">
    <property type="component" value="Unassembled WGS sequence"/>
</dbReference>
<evidence type="ECO:0000256" key="3">
    <source>
        <dbReference type="ARBA" id="ARBA00022448"/>
    </source>
</evidence>
<gene>
    <name evidence="8" type="ORF">SAMN04489710_106223</name>
</gene>
<dbReference type="AlphaFoldDB" id="A0A1I1VD24"/>
<evidence type="ECO:0000256" key="5">
    <source>
        <dbReference type="ARBA" id="ARBA00049629"/>
    </source>
</evidence>
<dbReference type="PANTHER" id="PTHR43649">
    <property type="entry name" value="ARABINOSE-BINDING PROTEIN-RELATED"/>
    <property type="match status" value="1"/>
</dbReference>
<evidence type="ECO:0000256" key="6">
    <source>
        <dbReference type="ARBA" id="ARBA00049753"/>
    </source>
</evidence>
<evidence type="ECO:0000256" key="4">
    <source>
        <dbReference type="ARBA" id="ARBA00022729"/>
    </source>
</evidence>
<evidence type="ECO:0000256" key="2">
    <source>
        <dbReference type="ARBA" id="ARBA00008520"/>
    </source>
</evidence>
<accession>A0A1I1VD24</accession>
<dbReference type="Pfam" id="PF01547">
    <property type="entry name" value="SBP_bac_1"/>
    <property type="match status" value="1"/>
</dbReference>
<dbReference type="GO" id="GO:0042597">
    <property type="term" value="C:periplasmic space"/>
    <property type="evidence" value="ECO:0007669"/>
    <property type="project" value="UniProtKB-SubCell"/>
</dbReference>